<evidence type="ECO:0000313" key="1">
    <source>
        <dbReference type="EMBL" id="MDN7013248.1"/>
    </source>
</evidence>
<protein>
    <recommendedName>
        <fullName evidence="3">Nitrogen regulatory protein P-II</fullName>
    </recommendedName>
</protein>
<accession>A0ABT8M460</accession>
<dbReference type="EMBL" id="VCYI01000012">
    <property type="protein sequence ID" value="MDN7013248.1"/>
    <property type="molecule type" value="Genomic_DNA"/>
</dbReference>
<proteinExistence type="predicted"/>
<dbReference type="Proteomes" id="UP001168423">
    <property type="component" value="Unassembled WGS sequence"/>
</dbReference>
<reference evidence="1" key="1">
    <citation type="submission" date="2019-05" db="EMBL/GenBank/DDBJ databases">
        <title>Isolation and characterization of methanogens from the cold seep sediment at Four-Way Closure Ridge.</title>
        <authorList>
            <person name="You Y.-T."/>
            <person name="Chen S.-C."/>
            <person name="Zhang W.-L."/>
            <person name="Lai M.-C."/>
        </authorList>
    </citation>
    <scope>NUCLEOTIDE SEQUENCE</scope>
    <source>
        <strain evidence="1">FWC-SCC3</strain>
    </source>
</reference>
<name>A0ABT8M460_9EURY</name>
<comment type="caution">
    <text evidence="1">The sequence shown here is derived from an EMBL/GenBank/DDBJ whole genome shotgun (WGS) entry which is preliminary data.</text>
</comment>
<gene>
    <name evidence="1" type="ORF">FGW20_09375</name>
</gene>
<organism evidence="1 2">
    <name type="scientific">Methanoculleus methanifontis</name>
    <dbReference type="NCBI Taxonomy" id="2584086"/>
    <lineage>
        <taxon>Archaea</taxon>
        <taxon>Methanobacteriati</taxon>
        <taxon>Methanobacteriota</taxon>
        <taxon>Stenosarchaea group</taxon>
        <taxon>Methanomicrobia</taxon>
        <taxon>Methanomicrobiales</taxon>
        <taxon>Methanomicrobiaceae</taxon>
        <taxon>Methanoculleus</taxon>
    </lineage>
</organism>
<sequence>MLDETSAGGPLVVMITIFDRELDETIMNLFKGESGTFNLLTRGRGTADSRIMSYLGLGETEKTILISTMPPESSNSLLAKIRDELRLERPGRGIAFTVPMGSVCGARTVDYLRGSSRGGEGRRSMELSMRHDLVIAVANQGFSDVVMEAAKSANATGGTIIPARGIDFENMEEFFGAPILPEKDLILILTGSESKCGIMEAIATRAGPHTDAGAIVFSLPVNGVAGVPPE</sequence>
<evidence type="ECO:0000313" key="2">
    <source>
        <dbReference type="Proteomes" id="UP001168423"/>
    </source>
</evidence>
<dbReference type="InterPro" id="IPR015867">
    <property type="entry name" value="N-reg_PII/ATP_PRibTrfase_C"/>
</dbReference>
<dbReference type="Gene3D" id="3.30.70.120">
    <property type="match status" value="1"/>
</dbReference>
<dbReference type="RefSeq" id="WP_301677836.1">
    <property type="nucleotide sequence ID" value="NZ_VCYI01000012.1"/>
</dbReference>
<dbReference type="SUPFAM" id="SSF54913">
    <property type="entry name" value="GlnB-like"/>
    <property type="match status" value="2"/>
</dbReference>
<evidence type="ECO:0008006" key="3">
    <source>
        <dbReference type="Google" id="ProtNLM"/>
    </source>
</evidence>
<dbReference type="InterPro" id="IPR011322">
    <property type="entry name" value="N-reg_PII-like_a/b"/>
</dbReference>
<keyword evidence="2" id="KW-1185">Reference proteome</keyword>